<evidence type="ECO:0000256" key="13">
    <source>
        <dbReference type="RuleBase" id="RU000554"/>
    </source>
</evidence>
<evidence type="ECO:0000259" key="16">
    <source>
        <dbReference type="PROSITE" id="PS00907"/>
    </source>
</evidence>
<evidence type="ECO:0000256" key="3">
    <source>
        <dbReference type="ARBA" id="ARBA00004804"/>
    </source>
</evidence>
<comment type="similarity">
    <text evidence="4 12 14">Belongs to the uroporphyrinogen decarboxylase family.</text>
</comment>
<proteinExistence type="inferred from homology"/>
<evidence type="ECO:0000256" key="2">
    <source>
        <dbReference type="ARBA" id="ARBA00004496"/>
    </source>
</evidence>
<comment type="catalytic activity">
    <reaction evidence="12 13">
        <text>uroporphyrinogen III + 4 H(+) = coproporphyrinogen III + 4 CO2</text>
        <dbReference type="Rhea" id="RHEA:19865"/>
        <dbReference type="ChEBI" id="CHEBI:15378"/>
        <dbReference type="ChEBI" id="CHEBI:16526"/>
        <dbReference type="ChEBI" id="CHEBI:57308"/>
        <dbReference type="ChEBI" id="CHEBI:57309"/>
        <dbReference type="EC" id="4.1.1.37"/>
    </reaction>
</comment>
<dbReference type="UniPathway" id="UPA00251">
    <property type="reaction ID" value="UER00321"/>
</dbReference>
<keyword evidence="9 12" id="KW-0210">Decarboxylase</keyword>
<dbReference type="PANTHER" id="PTHR21091:SF169">
    <property type="entry name" value="UROPORPHYRINOGEN DECARBOXYLASE"/>
    <property type="match status" value="1"/>
</dbReference>
<dbReference type="EMBL" id="RCZI01000011">
    <property type="protein sequence ID" value="TPG22835.1"/>
    <property type="molecule type" value="Genomic_DNA"/>
</dbReference>
<feature type="site" description="Transition state stabilizer" evidence="12">
    <location>
        <position position="79"/>
    </location>
</feature>
<dbReference type="AlphaFoldDB" id="A0A502DB63"/>
<feature type="binding site" evidence="12">
    <location>
        <position position="340"/>
    </location>
    <ligand>
        <name>substrate</name>
    </ligand>
</feature>
<evidence type="ECO:0000256" key="4">
    <source>
        <dbReference type="ARBA" id="ARBA00009935"/>
    </source>
</evidence>
<comment type="caution">
    <text evidence="17">The sequence shown here is derived from an EMBL/GenBank/DDBJ whole genome shotgun (WGS) entry which is preliminary data.</text>
</comment>
<dbReference type="PANTHER" id="PTHR21091">
    <property type="entry name" value="METHYLTETRAHYDROFOLATE:HOMOCYSTEINE METHYLTRANSFERASE RELATED"/>
    <property type="match status" value="1"/>
</dbReference>
<dbReference type="InterPro" id="IPR006361">
    <property type="entry name" value="Uroporphyrinogen_deCO2ase_HemE"/>
</dbReference>
<dbReference type="Pfam" id="PF01208">
    <property type="entry name" value="URO-D"/>
    <property type="match status" value="1"/>
</dbReference>
<dbReference type="PROSITE" id="PS00907">
    <property type="entry name" value="UROD_2"/>
    <property type="match status" value="1"/>
</dbReference>
<dbReference type="HAMAP" id="MF_00218">
    <property type="entry name" value="URO_D"/>
    <property type="match status" value="1"/>
</dbReference>
<dbReference type="SUPFAM" id="SSF51726">
    <property type="entry name" value="UROD/MetE-like"/>
    <property type="match status" value="1"/>
</dbReference>
<dbReference type="EC" id="4.1.1.37" evidence="6 12"/>
<keyword evidence="8 12" id="KW-0963">Cytoplasm</keyword>
<comment type="function">
    <text evidence="1 12">Catalyzes the decarboxylation of four acetate groups of uroporphyrinogen-III to yield coproporphyrinogen-III.</text>
</comment>
<feature type="binding site" evidence="12">
    <location>
        <position position="79"/>
    </location>
    <ligand>
        <name>substrate</name>
    </ligand>
</feature>
<evidence type="ECO:0000256" key="8">
    <source>
        <dbReference type="ARBA" id="ARBA00022490"/>
    </source>
</evidence>
<dbReference type="Proteomes" id="UP000319212">
    <property type="component" value="Unassembled WGS sequence"/>
</dbReference>
<gene>
    <name evidence="12" type="primary">hemE</name>
    <name evidence="17" type="ORF">EAH82_20960</name>
</gene>
<dbReference type="NCBIfam" id="TIGR01464">
    <property type="entry name" value="hemE"/>
    <property type="match status" value="1"/>
</dbReference>
<evidence type="ECO:0000256" key="9">
    <source>
        <dbReference type="ARBA" id="ARBA00022793"/>
    </source>
</evidence>
<comment type="subcellular location">
    <subcellularLocation>
        <location evidence="2 12">Cytoplasm</location>
    </subcellularLocation>
</comment>
<dbReference type="InterPro" id="IPR000257">
    <property type="entry name" value="Uroporphyrinogen_deCOase"/>
</dbReference>
<dbReference type="InterPro" id="IPR038071">
    <property type="entry name" value="UROD/MetE-like_sf"/>
</dbReference>
<evidence type="ECO:0000256" key="10">
    <source>
        <dbReference type="ARBA" id="ARBA00023239"/>
    </source>
</evidence>
<evidence type="ECO:0000256" key="5">
    <source>
        <dbReference type="ARBA" id="ARBA00011738"/>
    </source>
</evidence>
<dbReference type="OrthoDB" id="9806656at2"/>
<evidence type="ECO:0000256" key="7">
    <source>
        <dbReference type="ARBA" id="ARBA00014308"/>
    </source>
</evidence>
<dbReference type="RefSeq" id="WP_140845139.1">
    <property type="nucleotide sequence ID" value="NZ_RCZI01000011.1"/>
</dbReference>
<feature type="binding site" evidence="12">
    <location>
        <position position="210"/>
    </location>
    <ligand>
        <name>substrate</name>
    </ligand>
</feature>
<comment type="pathway">
    <text evidence="3 12 13">Porphyrin-containing compound metabolism; protoporphyrin-IX biosynthesis; coproporphyrinogen-III from 5-aminolevulinate: step 4/4.</text>
</comment>
<dbReference type="Gene3D" id="3.20.20.210">
    <property type="match status" value="1"/>
</dbReference>
<feature type="binding site" evidence="12">
    <location>
        <begin position="29"/>
        <end position="33"/>
    </location>
    <ligand>
        <name>substrate</name>
    </ligand>
</feature>
<accession>A0A502DB63</accession>
<sequence length="367" mass="39664">MPFAPLQNDTFLRACWRQATDHTPVWLMRQAGRYLPEYVATRARAGSFMGLATNVDYATEVTLQPLERFPLDASILFSDILTVPDAMGLGLSFEAGEGPRFARPVRDEAAINALRVPDMEKLRYVFNAVASIRRALNGRVPLIGFSGSPWTLACYMVEGAGSSDYRLVKSLMYSRPDLMHTLLTVNADAVAAYLNAQIDAGAQAVMLFDSWGGVLADGAFQEFSLAYTARVLGQLKRTGADGTPVPRIVFTKGGGLWLEAMRGLDCEVLGVDWTVNLARARALVGEGPQAKALQGNIDPNVLFAPPARIEAEVAKVLQSFGKPHADRASAGPTHIFNLGHGISQFTPPDHVAALVAAVHSQSRALRT</sequence>
<dbReference type="CDD" id="cd00717">
    <property type="entry name" value="URO-D"/>
    <property type="match status" value="1"/>
</dbReference>
<evidence type="ECO:0000313" key="18">
    <source>
        <dbReference type="Proteomes" id="UP000319212"/>
    </source>
</evidence>
<name>A0A502DB63_9BURK</name>
<evidence type="ECO:0000256" key="12">
    <source>
        <dbReference type="HAMAP-Rule" id="MF_00218"/>
    </source>
</evidence>
<comment type="caution">
    <text evidence="12">Lacks conserved residue(s) required for the propagation of feature annotation.</text>
</comment>
<keyword evidence="11 12" id="KW-0627">Porphyrin biosynthesis</keyword>
<dbReference type="PROSITE" id="PS00906">
    <property type="entry name" value="UROD_1"/>
    <property type="match status" value="1"/>
</dbReference>
<evidence type="ECO:0000259" key="15">
    <source>
        <dbReference type="PROSITE" id="PS00906"/>
    </source>
</evidence>
<evidence type="ECO:0000256" key="6">
    <source>
        <dbReference type="ARBA" id="ARBA00012288"/>
    </source>
</evidence>
<evidence type="ECO:0000256" key="1">
    <source>
        <dbReference type="ARBA" id="ARBA00002448"/>
    </source>
</evidence>
<dbReference type="GO" id="GO:0005829">
    <property type="term" value="C:cytosol"/>
    <property type="evidence" value="ECO:0007669"/>
    <property type="project" value="TreeGrafter"/>
</dbReference>
<evidence type="ECO:0000256" key="11">
    <source>
        <dbReference type="ARBA" id="ARBA00023244"/>
    </source>
</evidence>
<dbReference type="FunFam" id="3.20.20.210:FF:000001">
    <property type="entry name" value="Uroporphyrinogen decarboxylase"/>
    <property type="match status" value="1"/>
</dbReference>
<feature type="domain" description="Uroporphyrinogen decarboxylase (URO-D)" evidence="16">
    <location>
        <begin position="143"/>
        <end position="159"/>
    </location>
</feature>
<keyword evidence="10 12" id="KW-0456">Lyase</keyword>
<evidence type="ECO:0000313" key="17">
    <source>
        <dbReference type="EMBL" id="TPG22835.1"/>
    </source>
</evidence>
<feature type="binding site" evidence="12">
    <location>
        <position position="155"/>
    </location>
    <ligand>
        <name>substrate</name>
    </ligand>
</feature>
<protein>
    <recommendedName>
        <fullName evidence="7 12">Uroporphyrinogen decarboxylase</fullName>
        <shortName evidence="12">UPD</shortName>
        <shortName evidence="12">URO-D</shortName>
        <ecNumber evidence="6 12">4.1.1.37</ecNumber>
    </recommendedName>
</protein>
<comment type="subunit">
    <text evidence="5 12">Homodimer.</text>
</comment>
<organism evidence="17 18">
    <name type="scientific">Variovorax guangxiensis</name>
    <dbReference type="NCBI Taxonomy" id="1775474"/>
    <lineage>
        <taxon>Bacteria</taxon>
        <taxon>Pseudomonadati</taxon>
        <taxon>Pseudomonadota</taxon>
        <taxon>Betaproteobacteria</taxon>
        <taxon>Burkholderiales</taxon>
        <taxon>Comamonadaceae</taxon>
        <taxon>Variovorax</taxon>
    </lineage>
</organism>
<dbReference type="GO" id="GO:0004853">
    <property type="term" value="F:uroporphyrinogen decarboxylase activity"/>
    <property type="evidence" value="ECO:0007669"/>
    <property type="project" value="UniProtKB-UniRule"/>
</dbReference>
<feature type="domain" description="Uroporphyrinogen decarboxylase (URO-D)" evidence="15">
    <location>
        <begin position="24"/>
        <end position="33"/>
    </location>
</feature>
<dbReference type="GO" id="GO:0019353">
    <property type="term" value="P:protoporphyrinogen IX biosynthetic process from glutamate"/>
    <property type="evidence" value="ECO:0007669"/>
    <property type="project" value="TreeGrafter"/>
</dbReference>
<reference evidence="17 18" key="1">
    <citation type="journal article" date="2019" name="Environ. Microbiol.">
        <title>Species interactions and distinct microbial communities in high Arctic permafrost affected cryosols are associated with the CH4 and CO2 gas fluxes.</title>
        <authorList>
            <person name="Altshuler I."/>
            <person name="Hamel J."/>
            <person name="Turney S."/>
            <person name="Magnuson E."/>
            <person name="Levesque R."/>
            <person name="Greer C."/>
            <person name="Whyte L.G."/>
        </authorList>
    </citation>
    <scope>NUCLEOTIDE SEQUENCE [LARGE SCALE GENOMIC DNA]</scope>
    <source>
        <strain evidence="17 18">S06.C</strain>
    </source>
</reference>
<evidence type="ECO:0000256" key="14">
    <source>
        <dbReference type="RuleBase" id="RU004169"/>
    </source>
</evidence>